<comment type="similarity">
    <text evidence="1">Belongs to the LysR transcriptional regulatory family.</text>
</comment>
<comment type="caution">
    <text evidence="6">The sequence shown here is derived from an EMBL/GenBank/DDBJ whole genome shotgun (WGS) entry which is preliminary data.</text>
</comment>
<dbReference type="InterPro" id="IPR036390">
    <property type="entry name" value="WH_DNA-bd_sf"/>
</dbReference>
<dbReference type="Proteomes" id="UP000787472">
    <property type="component" value="Unassembled WGS sequence"/>
</dbReference>
<name>A0A9E5JW66_9GAMM</name>
<evidence type="ECO:0000313" key="6">
    <source>
        <dbReference type="EMBL" id="NHO66703.1"/>
    </source>
</evidence>
<reference evidence="6" key="1">
    <citation type="submission" date="2020-03" db="EMBL/GenBank/DDBJ databases">
        <authorList>
            <person name="Guo F."/>
        </authorList>
    </citation>
    <scope>NUCLEOTIDE SEQUENCE</scope>
    <source>
        <strain evidence="6">JCM 30134</strain>
    </source>
</reference>
<dbReference type="Pfam" id="PF03466">
    <property type="entry name" value="LysR_substrate"/>
    <property type="match status" value="1"/>
</dbReference>
<evidence type="ECO:0000256" key="3">
    <source>
        <dbReference type="ARBA" id="ARBA00023125"/>
    </source>
</evidence>
<feature type="domain" description="HTH lysR-type" evidence="5">
    <location>
        <begin position="6"/>
        <end position="63"/>
    </location>
</feature>
<keyword evidence="4" id="KW-0804">Transcription</keyword>
<keyword evidence="3" id="KW-0238">DNA-binding</keyword>
<dbReference type="SUPFAM" id="SSF46785">
    <property type="entry name" value="Winged helix' DNA-binding domain"/>
    <property type="match status" value="1"/>
</dbReference>
<dbReference type="InterPro" id="IPR036388">
    <property type="entry name" value="WH-like_DNA-bd_sf"/>
</dbReference>
<dbReference type="PANTHER" id="PTHR30419">
    <property type="entry name" value="HTH-TYPE TRANSCRIPTIONAL REGULATOR YBHD"/>
    <property type="match status" value="1"/>
</dbReference>
<proteinExistence type="inferred from homology"/>
<dbReference type="GO" id="GO:0003700">
    <property type="term" value="F:DNA-binding transcription factor activity"/>
    <property type="evidence" value="ECO:0007669"/>
    <property type="project" value="InterPro"/>
</dbReference>
<dbReference type="PROSITE" id="PS50931">
    <property type="entry name" value="HTH_LYSR"/>
    <property type="match status" value="1"/>
</dbReference>
<gene>
    <name evidence="6" type="ORF">G8770_14225</name>
</gene>
<dbReference type="InterPro" id="IPR050950">
    <property type="entry name" value="HTH-type_LysR_regulators"/>
</dbReference>
<dbReference type="Gene3D" id="3.40.190.10">
    <property type="entry name" value="Periplasmic binding protein-like II"/>
    <property type="match status" value="2"/>
</dbReference>
<dbReference type="Pfam" id="PF00126">
    <property type="entry name" value="HTH_1"/>
    <property type="match status" value="1"/>
</dbReference>
<accession>A0A9E5JW66</accession>
<dbReference type="FunFam" id="1.10.10.10:FF:000001">
    <property type="entry name" value="LysR family transcriptional regulator"/>
    <property type="match status" value="1"/>
</dbReference>
<dbReference type="AlphaFoldDB" id="A0A9E5JW66"/>
<dbReference type="SUPFAM" id="SSF53850">
    <property type="entry name" value="Periplasmic binding protein-like II"/>
    <property type="match status" value="1"/>
</dbReference>
<evidence type="ECO:0000259" key="5">
    <source>
        <dbReference type="PROSITE" id="PS50931"/>
    </source>
</evidence>
<sequence length="309" mass="34613">MSLQNISLRQLRYFAAAAESGRLSLAANQVHVSQSTITTAILQLESTLKTTLFQRQPHGVSLTAEGSRFYQRIRHVLDSLEDAVSEPDIVSKDLTGTVRIAASYTLLGYFLPSLLGRFRARHPNVIIDLLDMNREDIENGVRTGIIDVGVVLLSNMPNRQEFDHALLVRSTRQLWTSAAHPLLEKGSTTLANISQYPYIQITVDEGEDSTERYWRSNNLQPDIAFRTSSMEALRGLIAHGFGVTILSDMVYRHWSLEGKRIEAIPVLDPLPPMEVGLIWQSQDKNSHASNIFREFLISACRSQQDGNPA</sequence>
<dbReference type="InterPro" id="IPR000847">
    <property type="entry name" value="LysR_HTH_N"/>
</dbReference>
<organism evidence="6 7">
    <name type="scientific">Pseudomaricurvus hydrocarbonicus</name>
    <dbReference type="NCBI Taxonomy" id="1470433"/>
    <lineage>
        <taxon>Bacteria</taxon>
        <taxon>Pseudomonadati</taxon>
        <taxon>Pseudomonadota</taxon>
        <taxon>Gammaproteobacteria</taxon>
        <taxon>Cellvibrionales</taxon>
        <taxon>Cellvibrionaceae</taxon>
        <taxon>Pseudomaricurvus</taxon>
    </lineage>
</organism>
<evidence type="ECO:0000256" key="4">
    <source>
        <dbReference type="ARBA" id="ARBA00023163"/>
    </source>
</evidence>
<dbReference type="Gene3D" id="1.10.10.10">
    <property type="entry name" value="Winged helix-like DNA-binding domain superfamily/Winged helix DNA-binding domain"/>
    <property type="match status" value="1"/>
</dbReference>
<evidence type="ECO:0000256" key="1">
    <source>
        <dbReference type="ARBA" id="ARBA00009437"/>
    </source>
</evidence>
<dbReference type="RefSeq" id="WP_167188003.1">
    <property type="nucleotide sequence ID" value="NZ_JAAONZ010000011.1"/>
</dbReference>
<dbReference type="PANTHER" id="PTHR30419:SF8">
    <property type="entry name" value="NITROGEN ASSIMILATION TRANSCRIPTIONAL ACTIVATOR-RELATED"/>
    <property type="match status" value="1"/>
</dbReference>
<dbReference type="GO" id="GO:0003677">
    <property type="term" value="F:DNA binding"/>
    <property type="evidence" value="ECO:0007669"/>
    <property type="project" value="UniProtKB-KW"/>
</dbReference>
<dbReference type="EMBL" id="JAAONZ010000011">
    <property type="protein sequence ID" value="NHO66703.1"/>
    <property type="molecule type" value="Genomic_DNA"/>
</dbReference>
<dbReference type="InterPro" id="IPR005119">
    <property type="entry name" value="LysR_subst-bd"/>
</dbReference>
<keyword evidence="2" id="KW-0805">Transcription regulation</keyword>
<protein>
    <submittedName>
        <fullName evidence="6">LysR family transcriptional regulator</fullName>
    </submittedName>
</protein>
<evidence type="ECO:0000313" key="7">
    <source>
        <dbReference type="Proteomes" id="UP000787472"/>
    </source>
</evidence>
<evidence type="ECO:0000256" key="2">
    <source>
        <dbReference type="ARBA" id="ARBA00023015"/>
    </source>
</evidence>
<keyword evidence="7" id="KW-1185">Reference proteome</keyword>
<dbReference type="GO" id="GO:0005829">
    <property type="term" value="C:cytosol"/>
    <property type="evidence" value="ECO:0007669"/>
    <property type="project" value="TreeGrafter"/>
</dbReference>